<name>A0A941DFW0_9BURK</name>
<dbReference type="InterPro" id="IPR035919">
    <property type="entry name" value="EAL_sf"/>
</dbReference>
<dbReference type="InterPro" id="IPR043128">
    <property type="entry name" value="Rev_trsase/Diguanyl_cyclase"/>
</dbReference>
<evidence type="ECO:0000313" key="3">
    <source>
        <dbReference type="Proteomes" id="UP000680158"/>
    </source>
</evidence>
<feature type="domain" description="EAL" evidence="1">
    <location>
        <begin position="171"/>
        <end position="424"/>
    </location>
</feature>
<dbReference type="EMBL" id="JAGSPM010000012">
    <property type="protein sequence ID" value="MBR7748153.1"/>
    <property type="molecule type" value="Genomic_DNA"/>
</dbReference>
<dbReference type="InterPro" id="IPR000160">
    <property type="entry name" value="GGDEF_dom"/>
</dbReference>
<gene>
    <name evidence="2" type="ORF">KDM92_16335</name>
</gene>
<protein>
    <submittedName>
        <fullName evidence="2">EAL domain-containing protein</fullName>
    </submittedName>
</protein>
<sequence length="431" mass="48518">MLIGQKYALIESLDEFMSTLEAEIQQLDDSHMVAVLVLSLQRSDRLQALLNAHYAQIVKAHFCEAISPSLRVKDRFVFATENECWFILPHLSSEALAVLAGHRLLNALSSPINIESHTIFFHPRLGIACAPLHAKSAVELVRNAELALRNAQSNNLRFDLARVTHDQRHGPDDLPRAIKQVLDDNALEIRYQPKVDLRSKSIKSVEALVRWPSDHSQRVATNLLIDTAEQFGLIEQLTIQVFNKVLQEAADWQVQGLQAVVWINLSARLLAMEQLPRVLERLLQVWNMPATSVGLEVTESAFIHDIEHTTALLFELKNLGFRLSIDDFGTGYSSLAYLRRFPIDELKVDRVFVQGMFSSQADKQIVQSIIGLAHNFGLSVVAEGVEQESTLNALRSMGCDEIQGFYFAQPMPAQELITWCDEFRCQGAARL</sequence>
<dbReference type="Gene3D" id="3.20.20.450">
    <property type="entry name" value="EAL domain"/>
    <property type="match status" value="1"/>
</dbReference>
<dbReference type="Pfam" id="PF00990">
    <property type="entry name" value="GGDEF"/>
    <property type="match status" value="1"/>
</dbReference>
<dbReference type="SUPFAM" id="SSF141868">
    <property type="entry name" value="EAL domain-like"/>
    <property type="match status" value="1"/>
</dbReference>
<dbReference type="AlphaFoldDB" id="A0A941DFW0"/>
<dbReference type="RefSeq" id="WP_212685493.1">
    <property type="nucleotide sequence ID" value="NZ_JAGSPM010000012.1"/>
</dbReference>
<proteinExistence type="predicted"/>
<comment type="caution">
    <text evidence="2">The sequence shown here is derived from an EMBL/GenBank/DDBJ whole genome shotgun (WGS) entry which is preliminary data.</text>
</comment>
<accession>A0A941DFW0</accession>
<evidence type="ECO:0000313" key="2">
    <source>
        <dbReference type="EMBL" id="MBR7748153.1"/>
    </source>
</evidence>
<dbReference type="PANTHER" id="PTHR33121:SF70">
    <property type="entry name" value="SIGNALING PROTEIN YKOW"/>
    <property type="match status" value="1"/>
</dbReference>
<dbReference type="InterPro" id="IPR001633">
    <property type="entry name" value="EAL_dom"/>
</dbReference>
<evidence type="ECO:0000259" key="1">
    <source>
        <dbReference type="PROSITE" id="PS50883"/>
    </source>
</evidence>
<dbReference type="PANTHER" id="PTHR33121">
    <property type="entry name" value="CYCLIC DI-GMP PHOSPHODIESTERASE PDEF"/>
    <property type="match status" value="1"/>
</dbReference>
<dbReference type="SMART" id="SM00052">
    <property type="entry name" value="EAL"/>
    <property type="match status" value="1"/>
</dbReference>
<reference evidence="2 3" key="1">
    <citation type="submission" date="2021-04" db="EMBL/GenBank/DDBJ databases">
        <title>novel species isolated from subtropical streams in China.</title>
        <authorList>
            <person name="Lu H."/>
        </authorList>
    </citation>
    <scope>NUCLEOTIDE SEQUENCE [LARGE SCALE GENOMIC DNA]</scope>
    <source>
        <strain evidence="2 3">BYS107W</strain>
    </source>
</reference>
<dbReference type="SUPFAM" id="SSF55073">
    <property type="entry name" value="Nucleotide cyclase"/>
    <property type="match status" value="1"/>
</dbReference>
<dbReference type="Pfam" id="PF00563">
    <property type="entry name" value="EAL"/>
    <property type="match status" value="1"/>
</dbReference>
<dbReference type="Proteomes" id="UP000680158">
    <property type="component" value="Unassembled WGS sequence"/>
</dbReference>
<dbReference type="InterPro" id="IPR050706">
    <property type="entry name" value="Cyclic-di-GMP_PDE-like"/>
</dbReference>
<dbReference type="CDD" id="cd01948">
    <property type="entry name" value="EAL"/>
    <property type="match status" value="1"/>
</dbReference>
<organism evidence="2 3">
    <name type="scientific">Undibacterium baiyunense</name>
    <dbReference type="NCBI Taxonomy" id="2828731"/>
    <lineage>
        <taxon>Bacteria</taxon>
        <taxon>Pseudomonadati</taxon>
        <taxon>Pseudomonadota</taxon>
        <taxon>Betaproteobacteria</taxon>
        <taxon>Burkholderiales</taxon>
        <taxon>Oxalobacteraceae</taxon>
        <taxon>Undibacterium</taxon>
    </lineage>
</organism>
<dbReference type="GO" id="GO:0071111">
    <property type="term" value="F:cyclic-guanylate-specific phosphodiesterase activity"/>
    <property type="evidence" value="ECO:0007669"/>
    <property type="project" value="InterPro"/>
</dbReference>
<dbReference type="Gene3D" id="3.30.70.270">
    <property type="match status" value="1"/>
</dbReference>
<dbReference type="PROSITE" id="PS50883">
    <property type="entry name" value="EAL"/>
    <property type="match status" value="1"/>
</dbReference>
<dbReference type="InterPro" id="IPR029787">
    <property type="entry name" value="Nucleotide_cyclase"/>
</dbReference>
<keyword evidence="3" id="KW-1185">Reference proteome</keyword>